<dbReference type="STRING" id="619304.SAMN05421760_103328"/>
<dbReference type="Pfam" id="PF00941">
    <property type="entry name" value="FAD_binding_5"/>
    <property type="match status" value="1"/>
</dbReference>
<dbReference type="Pfam" id="PF03450">
    <property type="entry name" value="CO_deh_flav_C"/>
    <property type="match status" value="1"/>
</dbReference>
<dbReference type="InterPro" id="IPR012175">
    <property type="entry name" value="Xanth_DH_ssu_bac"/>
</dbReference>
<evidence type="ECO:0000259" key="7">
    <source>
        <dbReference type="PROSITE" id="PS51387"/>
    </source>
</evidence>
<organism evidence="8 9">
    <name type="scientific">Neptunomonas antarctica</name>
    <dbReference type="NCBI Taxonomy" id="619304"/>
    <lineage>
        <taxon>Bacteria</taxon>
        <taxon>Pseudomonadati</taxon>
        <taxon>Pseudomonadota</taxon>
        <taxon>Gammaproteobacteria</taxon>
        <taxon>Oceanospirillales</taxon>
        <taxon>Oceanospirillaceae</taxon>
        <taxon>Neptunomonas</taxon>
    </lineage>
</organism>
<dbReference type="PANTHER" id="PTHR45444">
    <property type="entry name" value="XANTHINE DEHYDROGENASE"/>
    <property type="match status" value="1"/>
</dbReference>
<dbReference type="InterPro" id="IPR036884">
    <property type="entry name" value="2Fe-2S-bd_dom_sf"/>
</dbReference>
<evidence type="ECO:0000256" key="2">
    <source>
        <dbReference type="ARBA" id="ARBA00022723"/>
    </source>
</evidence>
<dbReference type="InterPro" id="IPR005107">
    <property type="entry name" value="CO_DH_flav_C"/>
</dbReference>
<dbReference type="RefSeq" id="WP_076495993.1">
    <property type="nucleotide sequence ID" value="NZ_FTOE01000003.1"/>
</dbReference>
<dbReference type="InterPro" id="IPR014307">
    <property type="entry name" value="Xanthine_DH_ssu"/>
</dbReference>
<dbReference type="GO" id="GO:0051537">
    <property type="term" value="F:2 iron, 2 sulfur cluster binding"/>
    <property type="evidence" value="ECO:0007669"/>
    <property type="project" value="InterPro"/>
</dbReference>
<dbReference type="InterPro" id="IPR016208">
    <property type="entry name" value="Ald_Oxase/xanthine_DH-like"/>
</dbReference>
<dbReference type="InterPro" id="IPR016167">
    <property type="entry name" value="FAD-bd_PCMH_sub1"/>
</dbReference>
<dbReference type="InterPro" id="IPR036683">
    <property type="entry name" value="CO_DH_flav_C_dom_sf"/>
</dbReference>
<dbReference type="SUPFAM" id="SSF56176">
    <property type="entry name" value="FAD-binding/transporter-associated domain-like"/>
    <property type="match status" value="1"/>
</dbReference>
<dbReference type="GO" id="GO:0004854">
    <property type="term" value="F:xanthine dehydrogenase activity"/>
    <property type="evidence" value="ECO:0007669"/>
    <property type="project" value="InterPro"/>
</dbReference>
<evidence type="ECO:0000259" key="6">
    <source>
        <dbReference type="PROSITE" id="PS51085"/>
    </source>
</evidence>
<accession>A0A1N7L932</accession>
<dbReference type="Gene3D" id="3.30.390.50">
    <property type="entry name" value="CO dehydrogenase flavoprotein, C-terminal domain"/>
    <property type="match status" value="1"/>
</dbReference>
<dbReference type="PROSITE" id="PS00197">
    <property type="entry name" value="2FE2S_FER_1"/>
    <property type="match status" value="1"/>
</dbReference>
<dbReference type="PROSITE" id="PS51387">
    <property type="entry name" value="FAD_PCMH"/>
    <property type="match status" value="1"/>
</dbReference>
<name>A0A1N7L932_9GAMM</name>
<dbReference type="PROSITE" id="PS51085">
    <property type="entry name" value="2FE2S_FER_2"/>
    <property type="match status" value="1"/>
</dbReference>
<evidence type="ECO:0000256" key="1">
    <source>
        <dbReference type="ARBA" id="ARBA00022630"/>
    </source>
</evidence>
<evidence type="ECO:0000313" key="8">
    <source>
        <dbReference type="EMBL" id="SIS70344.1"/>
    </source>
</evidence>
<evidence type="ECO:0000313" key="9">
    <source>
        <dbReference type="Proteomes" id="UP000185999"/>
    </source>
</evidence>
<dbReference type="OrthoDB" id="9775084at2"/>
<dbReference type="Gene3D" id="1.10.150.120">
    <property type="entry name" value="[2Fe-2S]-binding domain"/>
    <property type="match status" value="1"/>
</dbReference>
<dbReference type="InterPro" id="IPR036318">
    <property type="entry name" value="FAD-bd_PCMH-like_sf"/>
</dbReference>
<protein>
    <submittedName>
        <fullName evidence="8">Xanthine dehydrogenase small subunit</fullName>
    </submittedName>
</protein>
<keyword evidence="1" id="KW-0285">Flavoprotein</keyword>
<dbReference type="InterPro" id="IPR012675">
    <property type="entry name" value="Beta-grasp_dom_sf"/>
</dbReference>
<dbReference type="SMART" id="SM01092">
    <property type="entry name" value="CO_deh_flav_C"/>
    <property type="match status" value="1"/>
</dbReference>
<dbReference type="SUPFAM" id="SSF47741">
    <property type="entry name" value="CO dehydrogenase ISP C-domain like"/>
    <property type="match status" value="1"/>
</dbReference>
<dbReference type="InterPro" id="IPR016169">
    <property type="entry name" value="FAD-bd_PCMH_sub2"/>
</dbReference>
<dbReference type="AlphaFoldDB" id="A0A1N7L932"/>
<dbReference type="InterPro" id="IPR036010">
    <property type="entry name" value="2Fe-2S_ferredoxin-like_sf"/>
</dbReference>
<dbReference type="InterPro" id="IPR016166">
    <property type="entry name" value="FAD-bd_PCMH"/>
</dbReference>
<evidence type="ECO:0000256" key="4">
    <source>
        <dbReference type="ARBA" id="ARBA00023002"/>
    </source>
</evidence>
<evidence type="ECO:0000256" key="5">
    <source>
        <dbReference type="ARBA" id="ARBA00023004"/>
    </source>
</evidence>
<keyword evidence="4" id="KW-0560">Oxidoreductase</keyword>
<keyword evidence="3" id="KW-0274">FAD</keyword>
<dbReference type="PIRSF" id="PIRSF036557">
    <property type="entry name" value="XdhA_RC"/>
    <property type="match status" value="1"/>
</dbReference>
<gene>
    <name evidence="8" type="ORF">SAMN05421760_103328</name>
</gene>
<keyword evidence="2" id="KW-0479">Metal-binding</keyword>
<dbReference type="GO" id="GO:0071949">
    <property type="term" value="F:FAD binding"/>
    <property type="evidence" value="ECO:0007669"/>
    <property type="project" value="InterPro"/>
</dbReference>
<feature type="domain" description="FAD-binding PCMH-type" evidence="7">
    <location>
        <begin position="191"/>
        <end position="364"/>
    </location>
</feature>
<dbReference type="GO" id="GO:0005506">
    <property type="term" value="F:iron ion binding"/>
    <property type="evidence" value="ECO:0007669"/>
    <property type="project" value="InterPro"/>
</dbReference>
<feature type="domain" description="2Fe-2S ferredoxin-type" evidence="6">
    <location>
        <begin position="1"/>
        <end position="89"/>
    </location>
</feature>
<dbReference type="Proteomes" id="UP000185999">
    <property type="component" value="Unassembled WGS sequence"/>
</dbReference>
<dbReference type="Gene3D" id="3.30.43.10">
    <property type="entry name" value="Uridine Diphospho-n-acetylenolpyruvylglucosamine Reductase, domain 2"/>
    <property type="match status" value="1"/>
</dbReference>
<sequence length="506" mass="55611">MIKFLLNQQLQVEASIDPNMTVLNYLRTHAAKTGTKEGCASGDCGACTVVVGELITDEHGDQISYISINSCLTFISALHGKQLISVEDLKQGNQLHPTQQAMVDCHGSQCGFCTPGFVMSMFALGKNIASPNKQQIEEALSGNLCRCTGYRPIVDAAKQMYDVKEQDQFDRQQQQTIERLRQLQIDDMPQLSNGNKQVFNPRSTDELAELLSANPTARLVAGGTDLALEVTQFHRELNTLIYVGDIAALKQVEVFYDRIELGAAASLTSCYQALTDDYPDFGALLHRFASLQIRNQGTLGGNIANASPIGDSPPALIALNAQVVLRQGSHSRTIQLEDYFIDYKKTAQQPAEFIEKVIVPRANGNHSFRSYKISKRIDDDISAVLGCFNLTLKDGVIEEARIAFGGMAAIPKRASHCEAVLTGAPWNMDTITQAREALAQDFSPISDFRASKEYRMLTASNMLIRYFIEIENPDADSRVMDITETDRSVVGHYTPAQDSTGGSTHV</sequence>
<dbReference type="Pfam" id="PF00111">
    <property type="entry name" value="Fer2"/>
    <property type="match status" value="1"/>
</dbReference>
<dbReference type="CDD" id="cd00207">
    <property type="entry name" value="fer2"/>
    <property type="match status" value="1"/>
</dbReference>
<dbReference type="SUPFAM" id="SSF55447">
    <property type="entry name" value="CO dehydrogenase flavoprotein C-terminal domain-like"/>
    <property type="match status" value="1"/>
</dbReference>
<dbReference type="Gene3D" id="3.30.465.10">
    <property type="match status" value="1"/>
</dbReference>
<keyword evidence="5" id="KW-0408">Iron</keyword>
<dbReference type="Pfam" id="PF01799">
    <property type="entry name" value="Fer2_2"/>
    <property type="match status" value="1"/>
</dbReference>
<reference evidence="9" key="1">
    <citation type="submission" date="2017-01" db="EMBL/GenBank/DDBJ databases">
        <authorList>
            <person name="Varghese N."/>
            <person name="Submissions S."/>
        </authorList>
    </citation>
    <scope>NUCLEOTIDE SEQUENCE [LARGE SCALE GENOMIC DNA]</scope>
    <source>
        <strain evidence="9">DSM 22306</strain>
    </source>
</reference>
<dbReference type="SUPFAM" id="SSF54292">
    <property type="entry name" value="2Fe-2S ferredoxin-like"/>
    <property type="match status" value="1"/>
</dbReference>
<dbReference type="EMBL" id="FTOE01000003">
    <property type="protein sequence ID" value="SIS70344.1"/>
    <property type="molecule type" value="Genomic_DNA"/>
</dbReference>
<dbReference type="Gene3D" id="3.10.20.30">
    <property type="match status" value="1"/>
</dbReference>
<dbReference type="NCBIfam" id="TIGR02963">
    <property type="entry name" value="xanthine_xdhA"/>
    <property type="match status" value="1"/>
</dbReference>
<dbReference type="InterPro" id="IPR001041">
    <property type="entry name" value="2Fe-2S_ferredoxin-type"/>
</dbReference>
<proteinExistence type="predicted"/>
<dbReference type="InterPro" id="IPR002346">
    <property type="entry name" value="Mopterin_DH_FAD-bd"/>
</dbReference>
<dbReference type="InterPro" id="IPR006058">
    <property type="entry name" value="2Fe2S_fd_BS"/>
</dbReference>
<dbReference type="InterPro" id="IPR002888">
    <property type="entry name" value="2Fe-2S-bd"/>
</dbReference>
<dbReference type="PANTHER" id="PTHR45444:SF3">
    <property type="entry name" value="XANTHINE DEHYDROGENASE"/>
    <property type="match status" value="1"/>
</dbReference>
<evidence type="ECO:0000256" key="3">
    <source>
        <dbReference type="ARBA" id="ARBA00022827"/>
    </source>
</evidence>
<keyword evidence="9" id="KW-1185">Reference proteome</keyword>